<dbReference type="Pfam" id="PF00023">
    <property type="entry name" value="Ank"/>
    <property type="match status" value="1"/>
</dbReference>
<evidence type="ECO:0000256" key="3">
    <source>
        <dbReference type="PROSITE-ProRule" id="PRU00023"/>
    </source>
</evidence>
<dbReference type="Gene3D" id="1.25.40.20">
    <property type="entry name" value="Ankyrin repeat-containing domain"/>
    <property type="match status" value="2"/>
</dbReference>
<organism evidence="4 5">
    <name type="scientific">Podospora appendiculata</name>
    <dbReference type="NCBI Taxonomy" id="314037"/>
    <lineage>
        <taxon>Eukaryota</taxon>
        <taxon>Fungi</taxon>
        <taxon>Dikarya</taxon>
        <taxon>Ascomycota</taxon>
        <taxon>Pezizomycotina</taxon>
        <taxon>Sordariomycetes</taxon>
        <taxon>Sordariomycetidae</taxon>
        <taxon>Sordariales</taxon>
        <taxon>Podosporaceae</taxon>
        <taxon>Podospora</taxon>
    </lineage>
</organism>
<dbReference type="InterPro" id="IPR002110">
    <property type="entry name" value="Ankyrin_rpt"/>
</dbReference>
<dbReference type="PROSITE" id="PS50088">
    <property type="entry name" value="ANK_REPEAT"/>
    <property type="match status" value="1"/>
</dbReference>
<dbReference type="Proteomes" id="UP001270362">
    <property type="component" value="Unassembled WGS sequence"/>
</dbReference>
<gene>
    <name evidence="4" type="ORF">B0T22DRAFT_270955</name>
</gene>
<keyword evidence="1" id="KW-0677">Repeat</keyword>
<name>A0AAE0X3Q5_9PEZI</name>
<reference evidence="4" key="2">
    <citation type="submission" date="2023-06" db="EMBL/GenBank/DDBJ databases">
        <authorList>
            <consortium name="Lawrence Berkeley National Laboratory"/>
            <person name="Haridas S."/>
            <person name="Hensen N."/>
            <person name="Bonometti L."/>
            <person name="Westerberg I."/>
            <person name="Brannstrom I.O."/>
            <person name="Guillou S."/>
            <person name="Cros-Aarteil S."/>
            <person name="Calhoun S."/>
            <person name="Kuo A."/>
            <person name="Mondo S."/>
            <person name="Pangilinan J."/>
            <person name="Riley R."/>
            <person name="Labutti K."/>
            <person name="Andreopoulos B."/>
            <person name="Lipzen A."/>
            <person name="Chen C."/>
            <person name="Yanf M."/>
            <person name="Daum C."/>
            <person name="Ng V."/>
            <person name="Clum A."/>
            <person name="Steindorff A."/>
            <person name="Ohm R."/>
            <person name="Martin F."/>
            <person name="Silar P."/>
            <person name="Natvig D."/>
            <person name="Lalanne C."/>
            <person name="Gautier V."/>
            <person name="Ament-Velasquez S.L."/>
            <person name="Kruys A."/>
            <person name="Hutchinson M.I."/>
            <person name="Powell A.J."/>
            <person name="Barry K."/>
            <person name="Miller A.N."/>
            <person name="Grigoriev I.V."/>
            <person name="Debuchy R."/>
            <person name="Gladieux P."/>
            <person name="Thoren M.H."/>
            <person name="Johannesson H."/>
        </authorList>
    </citation>
    <scope>NUCLEOTIDE SEQUENCE</scope>
    <source>
        <strain evidence="4">CBS 314.62</strain>
    </source>
</reference>
<protein>
    <recommendedName>
        <fullName evidence="6">Ankyrin repeat protein</fullName>
    </recommendedName>
</protein>
<dbReference type="PANTHER" id="PTHR24180">
    <property type="entry name" value="CYCLIN-DEPENDENT KINASE INHIBITOR 2C-RELATED"/>
    <property type="match status" value="1"/>
</dbReference>
<dbReference type="InterPro" id="IPR051637">
    <property type="entry name" value="Ank_repeat_dom-contain_49"/>
</dbReference>
<comment type="caution">
    <text evidence="4">The sequence shown here is derived from an EMBL/GenBank/DDBJ whole genome shotgun (WGS) entry which is preliminary data.</text>
</comment>
<reference evidence="4" key="1">
    <citation type="journal article" date="2023" name="Mol. Phylogenet. Evol.">
        <title>Genome-scale phylogeny and comparative genomics of the fungal order Sordariales.</title>
        <authorList>
            <person name="Hensen N."/>
            <person name="Bonometti L."/>
            <person name="Westerberg I."/>
            <person name="Brannstrom I.O."/>
            <person name="Guillou S."/>
            <person name="Cros-Aarteil S."/>
            <person name="Calhoun S."/>
            <person name="Haridas S."/>
            <person name="Kuo A."/>
            <person name="Mondo S."/>
            <person name="Pangilinan J."/>
            <person name="Riley R."/>
            <person name="LaButti K."/>
            <person name="Andreopoulos B."/>
            <person name="Lipzen A."/>
            <person name="Chen C."/>
            <person name="Yan M."/>
            <person name="Daum C."/>
            <person name="Ng V."/>
            <person name="Clum A."/>
            <person name="Steindorff A."/>
            <person name="Ohm R.A."/>
            <person name="Martin F."/>
            <person name="Silar P."/>
            <person name="Natvig D.O."/>
            <person name="Lalanne C."/>
            <person name="Gautier V."/>
            <person name="Ament-Velasquez S.L."/>
            <person name="Kruys A."/>
            <person name="Hutchinson M.I."/>
            <person name="Powell A.J."/>
            <person name="Barry K."/>
            <person name="Miller A.N."/>
            <person name="Grigoriev I.V."/>
            <person name="Debuchy R."/>
            <person name="Gladieux P."/>
            <person name="Hiltunen Thoren M."/>
            <person name="Johannesson H."/>
        </authorList>
    </citation>
    <scope>NUCLEOTIDE SEQUENCE</scope>
    <source>
        <strain evidence="4">CBS 314.62</strain>
    </source>
</reference>
<evidence type="ECO:0000313" key="5">
    <source>
        <dbReference type="Proteomes" id="UP001270362"/>
    </source>
</evidence>
<sequence>MPANKDDEAAPSPKSVAVALLDRGADILAVDSAGRNALHHLVGGYVRETAETIKLVVERAPALVRQPDKHGITPFQFALWRLAYHQGAAVAEALVWKGLSYNPSSTAADQILLMASYIPEAELRAHIRARNPQGETPLHRLAANVHYPVVRDLFANLLRLGAGINARTEWNGESPLFWFLSSAPSGHAPVNDGRIIEVIPWELETTIETAHEQSMFDMCDEAGADWLGARNTTGETLLHAVGRTKPELQLSSSASDRPLWREDITQSEIEDRRVERDAVIMGRWRCLVEEKGLDPLAEDVNQRTALDLAVVFENRVVLDIYKQADA</sequence>
<dbReference type="InterPro" id="IPR036770">
    <property type="entry name" value="Ankyrin_rpt-contain_sf"/>
</dbReference>
<evidence type="ECO:0008006" key="6">
    <source>
        <dbReference type="Google" id="ProtNLM"/>
    </source>
</evidence>
<accession>A0AAE0X3Q5</accession>
<proteinExistence type="predicted"/>
<evidence type="ECO:0000313" key="4">
    <source>
        <dbReference type="EMBL" id="KAK3684164.1"/>
    </source>
</evidence>
<dbReference type="PANTHER" id="PTHR24180:SF45">
    <property type="entry name" value="POLY [ADP-RIBOSE] POLYMERASE TANKYRASE"/>
    <property type="match status" value="1"/>
</dbReference>
<evidence type="ECO:0000256" key="2">
    <source>
        <dbReference type="ARBA" id="ARBA00023043"/>
    </source>
</evidence>
<feature type="repeat" description="ANK" evidence="3">
    <location>
        <begin position="133"/>
        <end position="169"/>
    </location>
</feature>
<dbReference type="EMBL" id="JAULSO010000004">
    <property type="protein sequence ID" value="KAK3684164.1"/>
    <property type="molecule type" value="Genomic_DNA"/>
</dbReference>
<keyword evidence="5" id="KW-1185">Reference proteome</keyword>
<dbReference type="AlphaFoldDB" id="A0AAE0X3Q5"/>
<evidence type="ECO:0000256" key="1">
    <source>
        <dbReference type="ARBA" id="ARBA00022737"/>
    </source>
</evidence>
<keyword evidence="2 3" id="KW-0040">ANK repeat</keyword>
<dbReference type="SUPFAM" id="SSF48403">
    <property type="entry name" value="Ankyrin repeat"/>
    <property type="match status" value="1"/>
</dbReference>